<evidence type="ECO:0000313" key="3">
    <source>
        <dbReference type="EMBL" id="OIJ20099.1"/>
    </source>
</evidence>
<proteinExistence type="predicted"/>
<gene>
    <name evidence="3" type="ORF">AWH56_08640</name>
    <name evidence="2" type="ORF">AWH56_16565</name>
</gene>
<organism evidence="3">
    <name type="scientific">Anaerobacillus isosaccharinicus</name>
    <dbReference type="NCBI Taxonomy" id="1532552"/>
    <lineage>
        <taxon>Bacteria</taxon>
        <taxon>Bacillati</taxon>
        <taxon>Bacillota</taxon>
        <taxon>Bacilli</taxon>
        <taxon>Bacillales</taxon>
        <taxon>Bacillaceae</taxon>
        <taxon>Anaerobacillus</taxon>
    </lineage>
</organism>
<comment type="caution">
    <text evidence="3">The sequence shown here is derived from an EMBL/GenBank/DDBJ whole genome shotgun (WGS) entry which is preliminary data.</text>
</comment>
<dbReference type="EMBL" id="LQXD01000074">
    <property type="protein sequence ID" value="OIJ20099.1"/>
    <property type="molecule type" value="Genomic_DNA"/>
</dbReference>
<keyword evidence="1" id="KW-0472">Membrane</keyword>
<reference evidence="3" key="1">
    <citation type="submission" date="2016-10" db="EMBL/GenBank/DDBJ databases">
        <title>Draft genome sequences of four alkaliphilic bacteria belonging to the Anaerobacillus genus.</title>
        <authorList>
            <person name="Bassil N.M."/>
            <person name="Lloyd J.R."/>
        </authorList>
    </citation>
    <scope>NUCLEOTIDE SEQUENCE [LARGE SCALE GENOMIC DNA]</scope>
    <source>
        <strain evidence="3">NB2006</strain>
    </source>
</reference>
<feature type="transmembrane region" description="Helical" evidence="1">
    <location>
        <begin position="76"/>
        <end position="94"/>
    </location>
</feature>
<dbReference type="AlphaFoldDB" id="A0A1S2M5T0"/>
<name>A0A1S2M5T0_9BACI</name>
<dbReference type="EMBL" id="LQXD01000144">
    <property type="protein sequence ID" value="OIJ10844.1"/>
    <property type="molecule type" value="Genomic_DNA"/>
</dbReference>
<keyword evidence="1" id="KW-0812">Transmembrane</keyword>
<feature type="transmembrane region" description="Helical" evidence="1">
    <location>
        <begin position="45"/>
        <end position="64"/>
    </location>
</feature>
<sequence>MGWCFIFHFSSLSSSYLFLACTICLFISNLFGLKMLKSKFPLGESLFTIISIILVDAFIYFEFGDFLVRTIFELKYIFAHLSLISLNIFVIYRVI</sequence>
<feature type="transmembrane region" description="Helical" evidence="1">
    <location>
        <begin position="15"/>
        <end position="33"/>
    </location>
</feature>
<accession>A0A1S2M5T0</accession>
<protein>
    <submittedName>
        <fullName evidence="3">Uncharacterized protein</fullName>
    </submittedName>
</protein>
<evidence type="ECO:0000256" key="1">
    <source>
        <dbReference type="SAM" id="Phobius"/>
    </source>
</evidence>
<keyword evidence="1" id="KW-1133">Transmembrane helix</keyword>
<evidence type="ECO:0000313" key="2">
    <source>
        <dbReference type="EMBL" id="OIJ10844.1"/>
    </source>
</evidence>